<dbReference type="Proteomes" id="UP000215086">
    <property type="component" value="Chromosome"/>
</dbReference>
<dbReference type="AlphaFoldDB" id="A0A286RKW0"/>
<keyword evidence="2" id="KW-1185">Reference proteome</keyword>
<reference evidence="1 2" key="1">
    <citation type="journal article" name="Front. Microbiol.">
        <title>Sugar Metabolism of the First Thermophilic Planctomycete Thermogutta terrifontis: Comparative Genomic and Transcriptomic Approaches.</title>
        <authorList>
            <person name="Elcheninov A.G."/>
            <person name="Menzel P."/>
            <person name="Gudbergsdottir S.R."/>
            <person name="Slesarev A.I."/>
            <person name="Kadnikov V.V."/>
            <person name="Krogh A."/>
            <person name="Bonch-Osmolovskaya E.A."/>
            <person name="Peng X."/>
            <person name="Kublanov I.V."/>
        </authorList>
    </citation>
    <scope>NUCLEOTIDE SEQUENCE [LARGE SCALE GENOMIC DNA]</scope>
    <source>
        <strain evidence="1 2">R1</strain>
    </source>
</reference>
<dbReference type="KEGG" id="ttf:THTE_3989"/>
<organism evidence="1 2">
    <name type="scientific">Thermogutta terrifontis</name>
    <dbReference type="NCBI Taxonomy" id="1331910"/>
    <lineage>
        <taxon>Bacteria</taxon>
        <taxon>Pseudomonadati</taxon>
        <taxon>Planctomycetota</taxon>
        <taxon>Planctomycetia</taxon>
        <taxon>Pirellulales</taxon>
        <taxon>Thermoguttaceae</taxon>
        <taxon>Thermogutta</taxon>
    </lineage>
</organism>
<dbReference type="EMBL" id="CP018477">
    <property type="protein sequence ID" value="ASV76590.1"/>
    <property type="molecule type" value="Genomic_DNA"/>
</dbReference>
<evidence type="ECO:0000313" key="2">
    <source>
        <dbReference type="Proteomes" id="UP000215086"/>
    </source>
</evidence>
<evidence type="ECO:0000313" key="1">
    <source>
        <dbReference type="EMBL" id="ASV76590.1"/>
    </source>
</evidence>
<name>A0A286RKW0_9BACT</name>
<proteinExistence type="predicted"/>
<protein>
    <submittedName>
        <fullName evidence="1">Uncharacterized protein</fullName>
    </submittedName>
</protein>
<accession>A0A286RKW0</accession>
<gene>
    <name evidence="1" type="ORF">THTE_3989</name>
</gene>
<sequence length="47" mass="4730">MTGGALRGIRSGTLVASFCPPRADGPVTTAIAFDKTVVAGRGGLRVE</sequence>